<accession>A0A4Q1BF89</accession>
<evidence type="ECO:0000313" key="1">
    <source>
        <dbReference type="EMBL" id="RXK34781.1"/>
    </source>
</evidence>
<dbReference type="InParanoid" id="A0A4Q1BF89"/>
<dbReference type="VEuPathDB" id="FungiDB:TREMEDRAFT_61036"/>
<dbReference type="EMBL" id="SDIL01000192">
    <property type="protein sequence ID" value="RXK34781.1"/>
    <property type="molecule type" value="Genomic_DNA"/>
</dbReference>
<evidence type="ECO:0000313" key="2">
    <source>
        <dbReference type="Proteomes" id="UP000289152"/>
    </source>
</evidence>
<comment type="caution">
    <text evidence="1">The sequence shown here is derived from an EMBL/GenBank/DDBJ whole genome shotgun (WGS) entry which is preliminary data.</text>
</comment>
<name>A0A4Q1BF89_TREME</name>
<protein>
    <submittedName>
        <fullName evidence="1">Uncharacterized protein</fullName>
    </submittedName>
</protein>
<reference evidence="1 2" key="1">
    <citation type="submission" date="2016-06" db="EMBL/GenBank/DDBJ databases">
        <title>Evolution of pathogenesis and genome organization in the Tremellales.</title>
        <authorList>
            <person name="Cuomo C."/>
            <person name="Litvintseva A."/>
            <person name="Heitman J."/>
            <person name="Chen Y."/>
            <person name="Sun S."/>
            <person name="Springer D."/>
            <person name="Dromer F."/>
            <person name="Young S."/>
            <person name="Zeng Q."/>
            <person name="Chapman S."/>
            <person name="Gujja S."/>
            <person name="Saif S."/>
            <person name="Birren B."/>
        </authorList>
    </citation>
    <scope>NUCLEOTIDE SEQUENCE [LARGE SCALE GENOMIC DNA]</scope>
    <source>
        <strain evidence="1 2">ATCC 28783</strain>
    </source>
</reference>
<proteinExistence type="predicted"/>
<dbReference type="Proteomes" id="UP000289152">
    <property type="component" value="Unassembled WGS sequence"/>
</dbReference>
<organism evidence="1 2">
    <name type="scientific">Tremella mesenterica</name>
    <name type="common">Jelly fungus</name>
    <dbReference type="NCBI Taxonomy" id="5217"/>
    <lineage>
        <taxon>Eukaryota</taxon>
        <taxon>Fungi</taxon>
        <taxon>Dikarya</taxon>
        <taxon>Basidiomycota</taxon>
        <taxon>Agaricomycotina</taxon>
        <taxon>Tremellomycetes</taxon>
        <taxon>Tremellales</taxon>
        <taxon>Tremellaceae</taxon>
        <taxon>Tremella</taxon>
    </lineage>
</organism>
<gene>
    <name evidence="1" type="ORF">M231_07959</name>
</gene>
<dbReference type="AlphaFoldDB" id="A0A4Q1BF89"/>
<sequence length="319" mass="36865">MAWPSFFTFASAGTTRTTAKTITKTKSTIKPTSTTKQEEAIPTKVQRYDSGIDMDYDHETDEGDIKWTDKPYESLLRLRNFTLAWQVMRYDMITNPTFDKECKEIWPSDIVLEARNTYETQLSFLSTSLDQAIEKYRSDPIGLNSIQTPNIHLLERYELQIDKNPEEDFSPKYVLGVPDSCQDIIQRMEDWEYDWAKVEETQFVRGLQSLVRYVKTGFGTEEMGDLESAGIILSNRLRLSRNMNTERQSMYGEEENDDEGKWLPEVEEVEGLIDGLERTLRPDGGTREEDEKTIETAMDLANKLTASMTNNMSSMPLFR</sequence>
<keyword evidence="2" id="KW-1185">Reference proteome</keyword>